<sequence length="502" mass="56733">MNSKKLECTPRRHFRDRSPREWGDQDDRWNEAQGCRSNASRDSHRTYYGEHPSEADGTKEKRQYGGSPQRAYGTEPFSHDRNRRSPARRCVTPDQGGGGGGGGDYARFRYSSPETCTSQEHRVAERRKSLTGDAEDYFKHRRLDSDFRSWPPTKENIDYDKRPEHSKRRPTSEDFAYRHPSEYAMERQTQDRNVACGTKPLPESSSRTEHNSTNHSPALSKSVTEQATRSDGFQRFLSVLNKGVDVNMLTKIVTQAPTGPDPRHTAEPPGSHRATGKEDKHQHTVYWNQNNEPQQPQGEQQSKSILSNDKAENHINTSTRLTPTQAVVKVKVTPEEEQKCKEMQHLFQTIGMDLGLEELGKMSNRIQQRLYGNKEDRERRDSEKETRRETRQIFSPGGNSRSSSSSRSSFGPPVTQHIPLKKDLLGAPATISETDQGAGIGNKTSGRNYDGDRTCQDSSPALQSTFVPNTTYSLAQAPTSISLGICHILAFQHFLTSNQREL</sequence>
<keyword evidence="3" id="KW-1185">Reference proteome</keyword>
<gene>
    <name evidence="2" type="ORF">N1851_005816</name>
</gene>
<feature type="region of interest" description="Disordered" evidence="1">
    <location>
        <begin position="1"/>
        <end position="228"/>
    </location>
</feature>
<evidence type="ECO:0000256" key="1">
    <source>
        <dbReference type="SAM" id="MobiDB-lite"/>
    </source>
</evidence>
<dbReference type="AlphaFoldDB" id="A0AA47N5K0"/>
<feature type="region of interest" description="Disordered" evidence="1">
    <location>
        <begin position="367"/>
        <end position="417"/>
    </location>
</feature>
<protein>
    <submittedName>
        <fullName evidence="2">Uncharacterized protein</fullName>
    </submittedName>
</protein>
<feature type="compositionally biased region" description="Basic and acidic residues" evidence="1">
    <location>
        <begin position="39"/>
        <end position="63"/>
    </location>
</feature>
<reference evidence="2" key="1">
    <citation type="journal article" date="2023" name="Front. Mar. Sci.">
        <title>A new Merluccius polli reference genome to investigate the effects of global change in West African waters.</title>
        <authorList>
            <person name="Mateo J.L."/>
            <person name="Blanco-Fernandez C."/>
            <person name="Garcia-Vazquez E."/>
            <person name="Machado-Schiaffino G."/>
        </authorList>
    </citation>
    <scope>NUCLEOTIDE SEQUENCE</scope>
    <source>
        <strain evidence="2">C29</strain>
        <tissue evidence="2">Fin</tissue>
    </source>
</reference>
<accession>A0AA47N5K0</accession>
<dbReference type="Proteomes" id="UP001174136">
    <property type="component" value="Unassembled WGS sequence"/>
</dbReference>
<proteinExistence type="predicted"/>
<evidence type="ECO:0000313" key="3">
    <source>
        <dbReference type="Proteomes" id="UP001174136"/>
    </source>
</evidence>
<comment type="caution">
    <text evidence="2">The sequence shown here is derived from an EMBL/GenBank/DDBJ whole genome shotgun (WGS) entry which is preliminary data.</text>
</comment>
<feature type="compositionally biased region" description="Basic and acidic residues" evidence="1">
    <location>
        <begin position="372"/>
        <end position="391"/>
    </location>
</feature>
<feature type="compositionally biased region" description="Basic and acidic residues" evidence="1">
    <location>
        <begin position="1"/>
        <end position="30"/>
    </location>
</feature>
<dbReference type="EMBL" id="JAOPHQ010000925">
    <property type="protein sequence ID" value="KAK0152654.1"/>
    <property type="molecule type" value="Genomic_DNA"/>
</dbReference>
<feature type="compositionally biased region" description="Basic and acidic residues" evidence="1">
    <location>
        <begin position="170"/>
        <end position="190"/>
    </location>
</feature>
<feature type="region of interest" description="Disordered" evidence="1">
    <location>
        <begin position="432"/>
        <end position="455"/>
    </location>
</feature>
<feature type="compositionally biased region" description="Gly residues" evidence="1">
    <location>
        <begin position="95"/>
        <end position="104"/>
    </location>
</feature>
<organism evidence="2 3">
    <name type="scientific">Merluccius polli</name>
    <name type="common">Benguela hake</name>
    <name type="synonym">Merluccius cadenati</name>
    <dbReference type="NCBI Taxonomy" id="89951"/>
    <lineage>
        <taxon>Eukaryota</taxon>
        <taxon>Metazoa</taxon>
        <taxon>Chordata</taxon>
        <taxon>Craniata</taxon>
        <taxon>Vertebrata</taxon>
        <taxon>Euteleostomi</taxon>
        <taxon>Actinopterygii</taxon>
        <taxon>Neopterygii</taxon>
        <taxon>Teleostei</taxon>
        <taxon>Neoteleostei</taxon>
        <taxon>Acanthomorphata</taxon>
        <taxon>Zeiogadaria</taxon>
        <taxon>Gadariae</taxon>
        <taxon>Gadiformes</taxon>
        <taxon>Gadoidei</taxon>
        <taxon>Merlucciidae</taxon>
        <taxon>Merluccius</taxon>
    </lineage>
</organism>
<feature type="compositionally biased region" description="Low complexity" evidence="1">
    <location>
        <begin position="400"/>
        <end position="409"/>
    </location>
</feature>
<evidence type="ECO:0000313" key="2">
    <source>
        <dbReference type="EMBL" id="KAK0152654.1"/>
    </source>
</evidence>
<name>A0AA47N5K0_MERPO</name>
<feature type="compositionally biased region" description="Basic and acidic residues" evidence="1">
    <location>
        <begin position="119"/>
        <end position="130"/>
    </location>
</feature>
<feature type="compositionally biased region" description="Polar residues" evidence="1">
    <location>
        <begin position="213"/>
        <end position="228"/>
    </location>
</feature>
<feature type="region of interest" description="Disordered" evidence="1">
    <location>
        <begin position="253"/>
        <end position="280"/>
    </location>
</feature>